<evidence type="ECO:0000313" key="2">
    <source>
        <dbReference type="EMBL" id="CAK5280113.1"/>
    </source>
</evidence>
<evidence type="ECO:0000313" key="3">
    <source>
        <dbReference type="Proteomes" id="UP001295794"/>
    </source>
</evidence>
<dbReference type="Proteomes" id="UP001295794">
    <property type="component" value="Unassembled WGS sequence"/>
</dbReference>
<feature type="region of interest" description="Disordered" evidence="1">
    <location>
        <begin position="466"/>
        <end position="493"/>
    </location>
</feature>
<organism evidence="2 3">
    <name type="scientific">Mycena citricolor</name>
    <dbReference type="NCBI Taxonomy" id="2018698"/>
    <lineage>
        <taxon>Eukaryota</taxon>
        <taxon>Fungi</taxon>
        <taxon>Dikarya</taxon>
        <taxon>Basidiomycota</taxon>
        <taxon>Agaricomycotina</taxon>
        <taxon>Agaricomycetes</taxon>
        <taxon>Agaricomycetidae</taxon>
        <taxon>Agaricales</taxon>
        <taxon>Marasmiineae</taxon>
        <taxon>Mycenaceae</taxon>
        <taxon>Mycena</taxon>
    </lineage>
</organism>
<sequence>MSATSPASASAGPPSWPLPAPEPIPPQVYAWLCASGVIKSCLSNSAGYLSRKALPIKRNDAEALTREDVQYDLLRYIFEDEQAVFHHPTPGKKCCFRELYIHAIYNSSKCSKVLKDKMVETPAFAIELAKISLLTNVGRINTTMACELYIVLSALPPADRSAFSFPRNIVKTALRTYHPVPCLQKTDGNAQDAPRIKNCLKAALLPSEFKSVPPSTPEDILAKWKAGLRPPTSVVNLIFVLSNHAAPLAAVHFEGLMNFLDLFLPKPQSSLDRARAFLWLMYYYLEGPHKNPYEDDYARRYHGRAPLIRNLLPADAARENVDTDEEKEWGITMSSARNTFLTKLIMASESDKKNKPVAAPQFVPSMPEDRFAPRRPKSFIAEMPKEPSTSFMYYVPQSGAAVAHPQSLMPAPIGPIASPAGERSMIDHAWKSIMTYDPLRDSDDESPDEYAQIEYSRRYQVLARLRGHPPNPERPVDDERISLGRFQQVQSWD</sequence>
<dbReference type="AlphaFoldDB" id="A0AAD2HSN9"/>
<reference evidence="2" key="1">
    <citation type="submission" date="2023-11" db="EMBL/GenBank/DDBJ databases">
        <authorList>
            <person name="De Vega J J."/>
            <person name="De Vega J J."/>
        </authorList>
    </citation>
    <scope>NUCLEOTIDE SEQUENCE</scope>
</reference>
<dbReference type="PANTHER" id="PTHR37287:SF1">
    <property type="entry name" value="INO EIGHTY SUBUNIT 1"/>
    <property type="match status" value="1"/>
</dbReference>
<proteinExistence type="predicted"/>
<dbReference type="EMBL" id="CAVNYO010000440">
    <property type="protein sequence ID" value="CAK5280113.1"/>
    <property type="molecule type" value="Genomic_DNA"/>
</dbReference>
<evidence type="ECO:0008006" key="4">
    <source>
        <dbReference type="Google" id="ProtNLM"/>
    </source>
</evidence>
<dbReference type="GO" id="GO:0031011">
    <property type="term" value="C:Ino80 complex"/>
    <property type="evidence" value="ECO:0007669"/>
    <property type="project" value="InterPro"/>
</dbReference>
<name>A0AAD2HSN9_9AGAR</name>
<comment type="caution">
    <text evidence="2">The sequence shown here is derived from an EMBL/GenBank/DDBJ whole genome shotgun (WGS) entry which is preliminary data.</text>
</comment>
<gene>
    <name evidence="2" type="ORF">MYCIT1_LOCUS30546</name>
</gene>
<accession>A0AAD2HSN9</accession>
<keyword evidence="3" id="KW-1185">Reference proteome</keyword>
<evidence type="ECO:0000256" key="1">
    <source>
        <dbReference type="SAM" id="MobiDB-lite"/>
    </source>
</evidence>
<protein>
    <recommendedName>
        <fullName evidence="4">Ino eighty subunit 1</fullName>
    </recommendedName>
</protein>
<dbReference type="PANTHER" id="PTHR37287">
    <property type="entry name" value="INO EIGHTY SUBUNIT 1"/>
    <property type="match status" value="1"/>
</dbReference>
<dbReference type="InterPro" id="IPR038014">
    <property type="entry name" value="Ies1"/>
</dbReference>